<gene>
    <name evidence="2" type="ORF">P5673_020033</name>
</gene>
<proteinExistence type="predicted"/>
<protein>
    <submittedName>
        <fullName evidence="2">Uncharacterized protein</fullName>
    </submittedName>
</protein>
<name>A0AAD9V1I6_ACRCE</name>
<dbReference type="Proteomes" id="UP001249851">
    <property type="component" value="Unassembled WGS sequence"/>
</dbReference>
<evidence type="ECO:0000256" key="1">
    <source>
        <dbReference type="SAM" id="SignalP"/>
    </source>
</evidence>
<dbReference type="EMBL" id="JARQWQ010000048">
    <property type="protein sequence ID" value="KAK2557672.1"/>
    <property type="molecule type" value="Genomic_DNA"/>
</dbReference>
<evidence type="ECO:0000313" key="3">
    <source>
        <dbReference type="Proteomes" id="UP001249851"/>
    </source>
</evidence>
<organism evidence="2 3">
    <name type="scientific">Acropora cervicornis</name>
    <name type="common">Staghorn coral</name>
    <dbReference type="NCBI Taxonomy" id="6130"/>
    <lineage>
        <taxon>Eukaryota</taxon>
        <taxon>Metazoa</taxon>
        <taxon>Cnidaria</taxon>
        <taxon>Anthozoa</taxon>
        <taxon>Hexacorallia</taxon>
        <taxon>Scleractinia</taxon>
        <taxon>Astrocoeniina</taxon>
        <taxon>Acroporidae</taxon>
        <taxon>Acropora</taxon>
    </lineage>
</organism>
<comment type="caution">
    <text evidence="2">The sequence shown here is derived from an EMBL/GenBank/DDBJ whole genome shotgun (WGS) entry which is preliminary data.</text>
</comment>
<evidence type="ECO:0000313" key="2">
    <source>
        <dbReference type="EMBL" id="KAK2557672.1"/>
    </source>
</evidence>
<reference evidence="2" key="1">
    <citation type="journal article" date="2023" name="G3 (Bethesda)">
        <title>Whole genome assembly and annotation of the endangered Caribbean coral Acropora cervicornis.</title>
        <authorList>
            <person name="Selwyn J.D."/>
            <person name="Vollmer S.V."/>
        </authorList>
    </citation>
    <scope>NUCLEOTIDE SEQUENCE</scope>
    <source>
        <strain evidence="2">K2</strain>
    </source>
</reference>
<sequence length="106" mass="12341">MKVSLLLMTALSVIILLHTLHKGSHALELKQILNSGIDKLKEEIEKRAGDRKPCGFTWKCNRRRGRRRSRKGWSTKRNGLSHFDELVPRSQDDLFGTWERDSNEEI</sequence>
<accession>A0AAD9V1I6</accession>
<keyword evidence="3" id="KW-1185">Reference proteome</keyword>
<keyword evidence="1" id="KW-0732">Signal</keyword>
<feature type="chain" id="PRO_5042065533" evidence="1">
    <location>
        <begin position="27"/>
        <end position="106"/>
    </location>
</feature>
<dbReference type="AlphaFoldDB" id="A0AAD9V1I6"/>
<reference evidence="2" key="2">
    <citation type="journal article" date="2023" name="Science">
        <title>Genomic signatures of disease resistance in endangered staghorn corals.</title>
        <authorList>
            <person name="Vollmer S.V."/>
            <person name="Selwyn J.D."/>
            <person name="Despard B.A."/>
            <person name="Roesel C.L."/>
        </authorList>
    </citation>
    <scope>NUCLEOTIDE SEQUENCE</scope>
    <source>
        <strain evidence="2">K2</strain>
    </source>
</reference>
<feature type="signal peptide" evidence="1">
    <location>
        <begin position="1"/>
        <end position="26"/>
    </location>
</feature>